<reference evidence="10 11" key="3">
    <citation type="submission" date="2019-07" db="EMBL/GenBank/DDBJ databases">
        <title>Investigation of anaerobic lignin degradation for improved lignocellulosic biofuels.</title>
        <authorList>
            <person name="Deangelis K.PhD."/>
        </authorList>
    </citation>
    <scope>NUCLEOTIDE SEQUENCE [LARGE SCALE GENOMIC DNA]</scope>
    <source>
        <strain evidence="10 11">106R</strain>
    </source>
</reference>
<feature type="transmembrane region" description="Helical" evidence="7">
    <location>
        <begin position="344"/>
        <end position="363"/>
    </location>
</feature>
<evidence type="ECO:0000256" key="5">
    <source>
        <dbReference type="ARBA" id="ARBA00023098"/>
    </source>
</evidence>
<evidence type="ECO:0000256" key="3">
    <source>
        <dbReference type="ARBA" id="ARBA00022989"/>
    </source>
</evidence>
<dbReference type="Pfam" id="PF04116">
    <property type="entry name" value="FA_hydroxylase"/>
    <property type="match status" value="1"/>
</dbReference>
<dbReference type="RefSeq" id="WP_141968257.1">
    <property type="nucleotide sequence ID" value="NZ_JAENMM010000001.1"/>
</dbReference>
<keyword evidence="5" id="KW-0443">Lipid metabolism</keyword>
<dbReference type="GO" id="GO:0005506">
    <property type="term" value="F:iron ion binding"/>
    <property type="evidence" value="ECO:0007669"/>
    <property type="project" value="InterPro"/>
</dbReference>
<reference evidence="10 11" key="2">
    <citation type="submission" date="2019-06" db="EMBL/GenBank/DDBJ databases">
        <authorList>
            <person name="Deangelis K."/>
            <person name="Huntemann M."/>
            <person name="Clum A."/>
            <person name="Pillay M."/>
            <person name="Palaniappan K."/>
            <person name="Varghese N."/>
            <person name="Mikhailova N."/>
            <person name="Stamatis D."/>
            <person name="Reddy T."/>
            <person name="Daum C."/>
            <person name="Shapiro N."/>
            <person name="Ivanova N."/>
            <person name="Kyrpides N."/>
            <person name="Woyke T."/>
        </authorList>
    </citation>
    <scope>NUCLEOTIDE SEQUENCE [LARGE SCALE GENOMIC DNA]</scope>
    <source>
        <strain evidence="10 11">106R</strain>
    </source>
</reference>
<dbReference type="GO" id="GO:0008610">
    <property type="term" value="P:lipid biosynthetic process"/>
    <property type="evidence" value="ECO:0007669"/>
    <property type="project" value="InterPro"/>
</dbReference>
<feature type="transmembrane region" description="Helical" evidence="7">
    <location>
        <begin position="76"/>
        <end position="93"/>
    </location>
</feature>
<feature type="transmembrane region" description="Helical" evidence="7">
    <location>
        <begin position="318"/>
        <end position="338"/>
    </location>
</feature>
<keyword evidence="2 7" id="KW-0812">Transmembrane</keyword>
<reference evidence="9" key="1">
    <citation type="submission" date="2016-05" db="EMBL/GenBank/DDBJ databases">
        <authorList>
            <person name="Cock P.J.A."/>
            <person name="Cock P.J.A."/>
        </authorList>
    </citation>
    <scope>NUCLEOTIDE SEQUENCE</scope>
    <source>
        <strain evidence="9">PWN146_assembly</strain>
    </source>
</reference>
<keyword evidence="4" id="KW-0560">Oxidoreductase</keyword>
<protein>
    <submittedName>
        <fullName evidence="9">Fatty acid hydroxylase superfamily protein</fullName>
    </submittedName>
    <submittedName>
        <fullName evidence="10">Sterol desaturase/sphingolipid hydroxylase (Fatty acid hydroxylase superfamily)</fullName>
    </submittedName>
</protein>
<evidence type="ECO:0000256" key="1">
    <source>
        <dbReference type="ARBA" id="ARBA00004127"/>
    </source>
</evidence>
<proteinExistence type="predicted"/>
<organism evidence="9">
    <name type="scientific">Serratia marcescens</name>
    <dbReference type="NCBI Taxonomy" id="615"/>
    <lineage>
        <taxon>Bacteria</taxon>
        <taxon>Pseudomonadati</taxon>
        <taxon>Pseudomonadota</taxon>
        <taxon>Gammaproteobacteria</taxon>
        <taxon>Enterobacterales</taxon>
        <taxon>Yersiniaceae</taxon>
        <taxon>Serratia</taxon>
    </lineage>
</organism>
<dbReference type="EMBL" id="LT575490">
    <property type="protein sequence ID" value="SAY43666.1"/>
    <property type="molecule type" value="Genomic_DNA"/>
</dbReference>
<dbReference type="GO" id="GO:0016020">
    <property type="term" value="C:membrane"/>
    <property type="evidence" value="ECO:0007669"/>
    <property type="project" value="GOC"/>
</dbReference>
<evidence type="ECO:0000256" key="2">
    <source>
        <dbReference type="ARBA" id="ARBA00022692"/>
    </source>
</evidence>
<dbReference type="AlphaFoldDB" id="A0A1C3HF45"/>
<dbReference type="InterPro" id="IPR051689">
    <property type="entry name" value="Sterol_desaturase/TMEM195"/>
</dbReference>
<evidence type="ECO:0000313" key="9">
    <source>
        <dbReference type="EMBL" id="SAY43666.1"/>
    </source>
</evidence>
<feature type="domain" description="Fatty acid hydroxylase" evidence="8">
    <location>
        <begin position="78"/>
        <end position="211"/>
    </location>
</feature>
<feature type="transmembrane region" description="Helical" evidence="7">
    <location>
        <begin position="264"/>
        <end position="285"/>
    </location>
</feature>
<accession>A0A1C3HF45</accession>
<evidence type="ECO:0000313" key="11">
    <source>
        <dbReference type="Proteomes" id="UP000320710"/>
    </source>
</evidence>
<feature type="transmembrane region" description="Helical" evidence="7">
    <location>
        <begin position="132"/>
        <end position="154"/>
    </location>
</feature>
<dbReference type="GO" id="GO:0012505">
    <property type="term" value="C:endomembrane system"/>
    <property type="evidence" value="ECO:0007669"/>
    <property type="project" value="UniProtKB-SubCell"/>
</dbReference>
<sequence>MSDLALPIVFMLFIVVAEAVALQWGRREPVNWHDLVFNLNSGHIMLWLFRGLEITCYGYVAAHFSLGLLDAWPPPLMWLFALLAWDFGFYWLHRLHHRFRVLWAVHVVHHQGEHFNLSLGVRNSWYSSLTSIPFFLLLALAGVPLSVFVTVSIFHYSIQLFNHNALTPKLGVLEKILVTPAHHRVHHVKDMAYSNKNFGGSFIFWDKLFGTFCPALPTTPFSYGVSGDRPSANPFWASNLPFLRYFRLAWRPAPGQPRDRRSALSVFSGAMLLFSLVVGYVYQYGYGYGDISWPQMALLVLLALGSVALGGMTEGRPWASAVWLLIALGMPLLFIGYLGWPQRYWHIAMAAVALHALCVALGWGRGAASAAVEEPHG</sequence>
<evidence type="ECO:0000259" key="8">
    <source>
        <dbReference type="Pfam" id="PF04116"/>
    </source>
</evidence>
<keyword evidence="6 7" id="KW-0472">Membrane</keyword>
<dbReference type="Proteomes" id="UP000320710">
    <property type="component" value="Unassembled WGS sequence"/>
</dbReference>
<gene>
    <name evidence="10" type="ORF">FHU12_1377</name>
    <name evidence="9" type="ORF">PWN146_02359</name>
</gene>
<dbReference type="InterPro" id="IPR006694">
    <property type="entry name" value="Fatty_acid_hydroxylase"/>
</dbReference>
<evidence type="ECO:0000256" key="6">
    <source>
        <dbReference type="ARBA" id="ARBA00023136"/>
    </source>
</evidence>
<dbReference type="PANTHER" id="PTHR21624:SF1">
    <property type="entry name" value="ALKYLGLYCEROL MONOOXYGENASE"/>
    <property type="match status" value="1"/>
</dbReference>
<name>A0A1C3HF45_SERMA</name>
<feature type="transmembrane region" description="Helical" evidence="7">
    <location>
        <begin position="291"/>
        <end position="311"/>
    </location>
</feature>
<evidence type="ECO:0000256" key="7">
    <source>
        <dbReference type="SAM" id="Phobius"/>
    </source>
</evidence>
<dbReference type="PANTHER" id="PTHR21624">
    <property type="entry name" value="STEROL DESATURASE-RELATED PROTEIN"/>
    <property type="match status" value="1"/>
</dbReference>
<evidence type="ECO:0000256" key="4">
    <source>
        <dbReference type="ARBA" id="ARBA00023002"/>
    </source>
</evidence>
<evidence type="ECO:0000313" key="10">
    <source>
        <dbReference type="EMBL" id="TQI83883.1"/>
    </source>
</evidence>
<keyword evidence="3 7" id="KW-1133">Transmembrane helix</keyword>
<dbReference type="GO" id="GO:0006643">
    <property type="term" value="P:membrane lipid metabolic process"/>
    <property type="evidence" value="ECO:0007669"/>
    <property type="project" value="TreeGrafter"/>
</dbReference>
<dbReference type="GO" id="GO:0050479">
    <property type="term" value="F:glyceryl-ether monooxygenase activity"/>
    <property type="evidence" value="ECO:0007669"/>
    <property type="project" value="TreeGrafter"/>
</dbReference>
<feature type="transmembrane region" description="Helical" evidence="7">
    <location>
        <begin position="45"/>
        <end position="69"/>
    </location>
</feature>
<comment type="subcellular location">
    <subcellularLocation>
        <location evidence="1">Endomembrane system</location>
        <topology evidence="1">Multi-pass membrane protein</topology>
    </subcellularLocation>
</comment>
<dbReference type="EMBL" id="VFMJ01000001">
    <property type="protein sequence ID" value="TQI83883.1"/>
    <property type="molecule type" value="Genomic_DNA"/>
</dbReference>